<dbReference type="Pfam" id="PF13649">
    <property type="entry name" value="Methyltransf_25"/>
    <property type="match status" value="1"/>
</dbReference>
<dbReference type="CDD" id="cd02440">
    <property type="entry name" value="AdoMet_MTases"/>
    <property type="match status" value="1"/>
</dbReference>
<evidence type="ECO:0000313" key="4">
    <source>
        <dbReference type="Proteomes" id="UP000242849"/>
    </source>
</evidence>
<dbReference type="RefSeq" id="WP_139272676.1">
    <property type="nucleotide sequence ID" value="NZ_CP156749.1"/>
</dbReference>
<evidence type="ECO:0000313" key="3">
    <source>
        <dbReference type="EMBL" id="SED59844.1"/>
    </source>
</evidence>
<sequence length="173" mass="19500">MLRALDCWQQPPGLALDLGCGAGRDTLELLRRGWQVVAIDNEPQALECLHAQVPTEHREALESHCAAFEHFKLPTASLINSSFALPFCPPEAFAQLWQRISDALRDGGLFAGHFFGEHDDWANSPQLTIHSRAHLQDLLYGWEIIELEEIDRSGKTAVGRSKHWHLFSVVARR</sequence>
<evidence type="ECO:0000259" key="2">
    <source>
        <dbReference type="Pfam" id="PF13649"/>
    </source>
</evidence>
<feature type="domain" description="Methyltransferase" evidence="2">
    <location>
        <begin position="16"/>
        <end position="108"/>
    </location>
</feature>
<dbReference type="PANTHER" id="PTHR43861:SF3">
    <property type="entry name" value="PUTATIVE (AFU_ORTHOLOGUE AFUA_2G14390)-RELATED"/>
    <property type="match status" value="1"/>
</dbReference>
<evidence type="ECO:0000256" key="1">
    <source>
        <dbReference type="ARBA" id="ARBA00022679"/>
    </source>
</evidence>
<dbReference type="Proteomes" id="UP000242849">
    <property type="component" value="Unassembled WGS sequence"/>
</dbReference>
<dbReference type="GO" id="GO:0032259">
    <property type="term" value="P:methylation"/>
    <property type="evidence" value="ECO:0007669"/>
    <property type="project" value="UniProtKB-KW"/>
</dbReference>
<dbReference type="InterPro" id="IPR029063">
    <property type="entry name" value="SAM-dependent_MTases_sf"/>
</dbReference>
<keyword evidence="1 3" id="KW-0808">Transferase</keyword>
<name>A0A1H5C0E1_PSEAG</name>
<accession>A0A1H5C0E1</accession>
<proteinExistence type="predicted"/>
<keyword evidence="3" id="KW-0489">Methyltransferase</keyword>
<protein>
    <submittedName>
        <fullName evidence="3">Methyltransferase domain-containing protein</fullName>
    </submittedName>
</protein>
<dbReference type="AlphaFoldDB" id="A0A1H5C0E1"/>
<dbReference type="GO" id="GO:0008168">
    <property type="term" value="F:methyltransferase activity"/>
    <property type="evidence" value="ECO:0007669"/>
    <property type="project" value="UniProtKB-KW"/>
</dbReference>
<dbReference type="EMBL" id="FNSC01000001">
    <property type="protein sequence ID" value="SED59844.1"/>
    <property type="molecule type" value="Genomic_DNA"/>
</dbReference>
<reference evidence="4" key="1">
    <citation type="submission" date="2016-10" db="EMBL/GenBank/DDBJ databases">
        <authorList>
            <person name="Varghese N."/>
            <person name="Submissions S."/>
        </authorList>
    </citation>
    <scope>NUCLEOTIDE SEQUENCE [LARGE SCALE GENOMIC DNA]</scope>
    <source>
        <strain evidence="4">DSM 12111</strain>
    </source>
</reference>
<organism evidence="3 4">
    <name type="scientific">Pseudomonas anguilliseptica</name>
    <dbReference type="NCBI Taxonomy" id="53406"/>
    <lineage>
        <taxon>Bacteria</taxon>
        <taxon>Pseudomonadati</taxon>
        <taxon>Pseudomonadota</taxon>
        <taxon>Gammaproteobacteria</taxon>
        <taxon>Pseudomonadales</taxon>
        <taxon>Pseudomonadaceae</taxon>
        <taxon>Pseudomonas</taxon>
    </lineage>
</organism>
<dbReference type="SUPFAM" id="SSF53335">
    <property type="entry name" value="S-adenosyl-L-methionine-dependent methyltransferases"/>
    <property type="match status" value="1"/>
</dbReference>
<dbReference type="OrthoDB" id="9804312at2"/>
<dbReference type="STRING" id="53406.SAMN05421553_2951"/>
<dbReference type="Gene3D" id="3.40.50.150">
    <property type="entry name" value="Vaccinia Virus protein VP39"/>
    <property type="match status" value="1"/>
</dbReference>
<keyword evidence="4" id="KW-1185">Reference proteome</keyword>
<dbReference type="PANTHER" id="PTHR43861">
    <property type="entry name" value="TRANS-ACONITATE 2-METHYLTRANSFERASE-RELATED"/>
    <property type="match status" value="1"/>
</dbReference>
<dbReference type="InterPro" id="IPR041698">
    <property type="entry name" value="Methyltransf_25"/>
</dbReference>
<gene>
    <name evidence="3" type="ORF">SAMN05421553_2951</name>
</gene>